<evidence type="ECO:0000313" key="4">
    <source>
        <dbReference type="Proteomes" id="UP000009138"/>
    </source>
</evidence>
<proteinExistence type="predicted"/>
<dbReference type="GO" id="GO:0006313">
    <property type="term" value="P:DNA transposition"/>
    <property type="evidence" value="ECO:0007669"/>
    <property type="project" value="InterPro"/>
</dbReference>
<keyword evidence="4" id="KW-1185">Reference proteome</keyword>
<dbReference type="GeneID" id="93622252"/>
<dbReference type="GO" id="GO:0003677">
    <property type="term" value="F:DNA binding"/>
    <property type="evidence" value="ECO:0007669"/>
    <property type="project" value="InterPro"/>
</dbReference>
<dbReference type="Pfam" id="PF01498">
    <property type="entry name" value="HTH_Tnp_Tc3_2"/>
    <property type="match status" value="1"/>
</dbReference>
<feature type="domain" description="ISXO2-like transposase" evidence="2">
    <location>
        <begin position="365"/>
        <end position="560"/>
    </location>
</feature>
<dbReference type="InterPro" id="IPR053164">
    <property type="entry name" value="IS1016-like_transposase"/>
</dbReference>
<sequence>MSSATKVAKELEKDTGRKVSAETVCRTLRKAGLGAIEKPKKPLLSAKNIRKRLSWCMAHKDWTIDDWKRVVWSNETKINRFNSDGRTWTWIRSGESLKPHHVKMTVKHGGGNIMLWSAITYAGVGWMCKINVKEYFKVQSYNILEWPAQSPDLNPIENMWSLLKRRLNDYETAPKGMNELYERVTKVCSSISVGALNNYGSTSSRRENYETLGQFCGSLYVPPSGDRILEAQVIVSPERAWDAFDRTSICGIDGCQKVCILRNRAENGRLTYYCAGGLDIDENGDTIGHPGRKSRVCTYNSVFYNRKCMTNYTLSVMYDYLKDSSITNICSSHGMSRPAVTSLANDLRLMMLSDYNTHNRQEEHKLGSNVRCHHIQIDESKFGKRKNHRGHRVEGIWVFGMVECLVPINEADRFYTYTDHRTGDQELRPRYEAGRKFFCTVPNRTAATLLPIIYDNCQRGSTIRSDGWRAYSGLHPREERDEITGEILDNTSAYNDGNFFFARHQVVNHSLDFATVDQVQGNQGEYSGLPISGKIHTNMIESMWAPLKAFIKPRNRTKENCYKRILEYLWRSENAGNVKQCFERMIREVAMNSDPAERSAETEDWFTRGLDGNSPSVSARIAARDARRFEAWVERRRARDARELLEEEAILSDNDSIIGESDGEVMQDSILEARSGLDQSGIQGSIAANNDEAGAPSPTAIRSISRQTKSCCTFCQQSPS</sequence>
<dbReference type="InterPro" id="IPR024445">
    <property type="entry name" value="Tnp_ISXO2-like"/>
</dbReference>
<evidence type="ECO:0000313" key="3">
    <source>
        <dbReference type="EMBL" id="EIE90576.1"/>
    </source>
</evidence>
<dbReference type="STRING" id="246409.I1CQ46"/>
<dbReference type="InParanoid" id="I1CQ46"/>
<dbReference type="VEuPathDB" id="FungiDB:RO3G_15287"/>
<dbReference type="GO" id="GO:0015074">
    <property type="term" value="P:DNA integration"/>
    <property type="evidence" value="ECO:0007669"/>
    <property type="project" value="InterPro"/>
</dbReference>
<dbReference type="InterPro" id="IPR002492">
    <property type="entry name" value="Transposase_Tc1-like"/>
</dbReference>
<name>I1CQ46_RHIO9</name>
<dbReference type="SMART" id="SM01126">
    <property type="entry name" value="DDE_Tnp_IS1595"/>
    <property type="match status" value="1"/>
</dbReference>
<accession>I1CQ46</accession>
<gene>
    <name evidence="3" type="ORF">RO3G_15287</name>
</gene>
<feature type="region of interest" description="Disordered" evidence="1">
    <location>
        <begin position="687"/>
        <end position="708"/>
    </location>
</feature>
<dbReference type="PANTHER" id="PTHR47163:SF3">
    <property type="entry name" value="PROTEIN CBG18017"/>
    <property type="match status" value="1"/>
</dbReference>
<dbReference type="RefSeq" id="XP_067525972.1">
    <property type="nucleotide sequence ID" value="XM_067669871.1"/>
</dbReference>
<reference evidence="3 4" key="1">
    <citation type="journal article" date="2009" name="PLoS Genet.">
        <title>Genomic analysis of the basal lineage fungus Rhizopus oryzae reveals a whole-genome duplication.</title>
        <authorList>
            <person name="Ma L.-J."/>
            <person name="Ibrahim A.S."/>
            <person name="Skory C."/>
            <person name="Grabherr M.G."/>
            <person name="Burger G."/>
            <person name="Butler M."/>
            <person name="Elias M."/>
            <person name="Idnurm A."/>
            <person name="Lang B.F."/>
            <person name="Sone T."/>
            <person name="Abe A."/>
            <person name="Calvo S.E."/>
            <person name="Corrochano L.M."/>
            <person name="Engels R."/>
            <person name="Fu J."/>
            <person name="Hansberg W."/>
            <person name="Kim J.-M."/>
            <person name="Kodira C.D."/>
            <person name="Koehrsen M.J."/>
            <person name="Liu B."/>
            <person name="Miranda-Saavedra D."/>
            <person name="O'Leary S."/>
            <person name="Ortiz-Castellanos L."/>
            <person name="Poulter R."/>
            <person name="Rodriguez-Romero J."/>
            <person name="Ruiz-Herrera J."/>
            <person name="Shen Y.-Q."/>
            <person name="Zeng Q."/>
            <person name="Galagan J."/>
            <person name="Birren B.W."/>
            <person name="Cuomo C.A."/>
            <person name="Wickes B.L."/>
        </authorList>
    </citation>
    <scope>NUCLEOTIDE SEQUENCE [LARGE SCALE GENOMIC DNA]</scope>
    <source>
        <strain evidence="4">RA 99-880 / ATCC MYA-4621 / FGSC 9543 / NRRL 43880</strain>
    </source>
</reference>
<evidence type="ECO:0000256" key="1">
    <source>
        <dbReference type="SAM" id="MobiDB-lite"/>
    </source>
</evidence>
<evidence type="ECO:0000259" key="2">
    <source>
        <dbReference type="SMART" id="SM01126"/>
    </source>
</evidence>
<dbReference type="Gene3D" id="3.30.420.10">
    <property type="entry name" value="Ribonuclease H-like superfamily/Ribonuclease H"/>
    <property type="match status" value="2"/>
</dbReference>
<dbReference type="AlphaFoldDB" id="I1CQ46"/>
<protein>
    <recommendedName>
        <fullName evidence="2">ISXO2-like transposase domain-containing protein</fullName>
    </recommendedName>
</protein>
<dbReference type="EMBL" id="CH476747">
    <property type="protein sequence ID" value="EIE90576.1"/>
    <property type="molecule type" value="Genomic_DNA"/>
</dbReference>
<dbReference type="InterPro" id="IPR036397">
    <property type="entry name" value="RNaseH_sf"/>
</dbReference>
<dbReference type="PANTHER" id="PTHR47163">
    <property type="entry name" value="DDE_TNP_IS1595 DOMAIN-CONTAINING PROTEIN"/>
    <property type="match status" value="1"/>
</dbReference>
<organism evidence="3 4">
    <name type="scientific">Rhizopus delemar (strain RA 99-880 / ATCC MYA-4621 / FGSC 9543 / NRRL 43880)</name>
    <name type="common">Mucormycosis agent</name>
    <name type="synonym">Rhizopus arrhizus var. delemar</name>
    <dbReference type="NCBI Taxonomy" id="246409"/>
    <lineage>
        <taxon>Eukaryota</taxon>
        <taxon>Fungi</taxon>
        <taxon>Fungi incertae sedis</taxon>
        <taxon>Mucoromycota</taxon>
        <taxon>Mucoromycotina</taxon>
        <taxon>Mucoromycetes</taxon>
        <taxon>Mucorales</taxon>
        <taxon>Mucorineae</taxon>
        <taxon>Rhizopodaceae</taxon>
        <taxon>Rhizopus</taxon>
    </lineage>
</organism>
<dbReference type="Proteomes" id="UP000009138">
    <property type="component" value="Unassembled WGS sequence"/>
</dbReference>